<dbReference type="Pfam" id="PF01636">
    <property type="entry name" value="APH"/>
    <property type="match status" value="1"/>
</dbReference>
<dbReference type="InterPro" id="IPR051678">
    <property type="entry name" value="AGP_Transferase"/>
</dbReference>
<dbReference type="PANTHER" id="PTHR21310:SF15">
    <property type="entry name" value="AMINOGLYCOSIDE PHOSPHOTRANSFERASE DOMAIN-CONTAINING PROTEIN"/>
    <property type="match status" value="1"/>
</dbReference>
<keyword evidence="4" id="KW-1185">Reference proteome</keyword>
<proteinExistence type="predicted"/>
<evidence type="ECO:0000256" key="1">
    <source>
        <dbReference type="SAM" id="MobiDB-lite"/>
    </source>
</evidence>
<evidence type="ECO:0000259" key="2">
    <source>
        <dbReference type="Pfam" id="PF01636"/>
    </source>
</evidence>
<accession>A0ABP0B597</accession>
<sequence length="430" mass="47206">MTINTEGAVHANQHAKKIIIEALGETLKQDPAADLTALLEDQARAYAVARSGLDAPLQPLQPEKKSSQSLSELTSDSRGSSAASRSDGGTDELGFVLLDNSSIRVDRGIDPCILDLVWPDVQHDKVLSFPTKDGLSEVQFAAGLNRALQNGEMLWTLYETAVVGLGPAVVVKTGASLDEDGIINLDYINKYIPSVPAPAVLGAVTCGRRSYVFMTRGRGVTLEAIWPDLSIRDKRDVQDQLNQIFHDLRLGPAASQKPKHEPGCSSEDKTSNETPFRAPHIGSFVSAVCKDTRRVQRVSTGPLHEEGAFNDFLVEAPPRRSTPASIRMLRPAMRDDHTIVMTHADLHPRNIMVEWVDATELGQTKRCTVTCILDWEMAGWYPAYWEFVKAMCNASPRGPLVDWPEYLPTGAIGIWPVEYALDSLIGRWLG</sequence>
<name>A0ABP0B597_9PEZI</name>
<reference evidence="3 4" key="1">
    <citation type="submission" date="2024-01" db="EMBL/GenBank/DDBJ databases">
        <authorList>
            <person name="Allen C."/>
            <person name="Tagirdzhanova G."/>
        </authorList>
    </citation>
    <scope>NUCLEOTIDE SEQUENCE [LARGE SCALE GENOMIC DNA]</scope>
</reference>
<dbReference type="EMBL" id="CAWUHD010000015">
    <property type="protein sequence ID" value="CAK7214688.1"/>
    <property type="molecule type" value="Genomic_DNA"/>
</dbReference>
<dbReference type="Proteomes" id="UP001642482">
    <property type="component" value="Unassembled WGS sequence"/>
</dbReference>
<dbReference type="InterPro" id="IPR011009">
    <property type="entry name" value="Kinase-like_dom_sf"/>
</dbReference>
<gene>
    <name evidence="3" type="ORF">SEUCBS140593_002266</name>
</gene>
<evidence type="ECO:0000313" key="4">
    <source>
        <dbReference type="Proteomes" id="UP001642482"/>
    </source>
</evidence>
<feature type="region of interest" description="Disordered" evidence="1">
    <location>
        <begin position="56"/>
        <end position="88"/>
    </location>
</feature>
<feature type="domain" description="Aminoglycoside phosphotransferase" evidence="2">
    <location>
        <begin position="324"/>
        <end position="391"/>
    </location>
</feature>
<dbReference type="InterPro" id="IPR002575">
    <property type="entry name" value="Aminoglycoside_PTrfase"/>
</dbReference>
<organism evidence="3 4">
    <name type="scientific">Sporothrix eucalyptigena</name>
    <dbReference type="NCBI Taxonomy" id="1812306"/>
    <lineage>
        <taxon>Eukaryota</taxon>
        <taxon>Fungi</taxon>
        <taxon>Dikarya</taxon>
        <taxon>Ascomycota</taxon>
        <taxon>Pezizomycotina</taxon>
        <taxon>Sordariomycetes</taxon>
        <taxon>Sordariomycetidae</taxon>
        <taxon>Ophiostomatales</taxon>
        <taxon>Ophiostomataceae</taxon>
        <taxon>Sporothrix</taxon>
    </lineage>
</organism>
<dbReference type="Gene3D" id="3.90.1200.10">
    <property type="match status" value="1"/>
</dbReference>
<protein>
    <recommendedName>
        <fullName evidence="2">Aminoglycoside phosphotransferase domain-containing protein</fullName>
    </recommendedName>
</protein>
<feature type="compositionally biased region" description="Low complexity" evidence="1">
    <location>
        <begin position="67"/>
        <end position="87"/>
    </location>
</feature>
<feature type="region of interest" description="Disordered" evidence="1">
    <location>
        <begin position="251"/>
        <end position="276"/>
    </location>
</feature>
<dbReference type="SUPFAM" id="SSF56112">
    <property type="entry name" value="Protein kinase-like (PK-like)"/>
    <property type="match status" value="1"/>
</dbReference>
<feature type="compositionally biased region" description="Basic and acidic residues" evidence="1">
    <location>
        <begin position="258"/>
        <end position="271"/>
    </location>
</feature>
<dbReference type="PANTHER" id="PTHR21310">
    <property type="entry name" value="AMINOGLYCOSIDE PHOSPHOTRANSFERASE-RELATED-RELATED"/>
    <property type="match status" value="1"/>
</dbReference>
<comment type="caution">
    <text evidence="3">The sequence shown here is derived from an EMBL/GenBank/DDBJ whole genome shotgun (WGS) entry which is preliminary data.</text>
</comment>
<evidence type="ECO:0000313" key="3">
    <source>
        <dbReference type="EMBL" id="CAK7214688.1"/>
    </source>
</evidence>